<dbReference type="PANTHER" id="PTHR36933:SF1">
    <property type="entry name" value="SLL0788 PROTEIN"/>
    <property type="match status" value="1"/>
</dbReference>
<evidence type="ECO:0000256" key="1">
    <source>
        <dbReference type="SAM" id="MobiDB-lite"/>
    </source>
</evidence>
<proteinExistence type="predicted"/>
<dbReference type="PANTHER" id="PTHR36933">
    <property type="entry name" value="SLL0788 PROTEIN"/>
    <property type="match status" value="1"/>
</dbReference>
<organism evidence="4 5">
    <name type="scientific">Paraburkholderia monticola</name>
    <dbReference type="NCBI Taxonomy" id="1399968"/>
    <lineage>
        <taxon>Bacteria</taxon>
        <taxon>Pseudomonadati</taxon>
        <taxon>Pseudomonadota</taxon>
        <taxon>Betaproteobacteria</taxon>
        <taxon>Burkholderiales</taxon>
        <taxon>Burkholderiaceae</taxon>
        <taxon>Paraburkholderia</taxon>
    </lineage>
</organism>
<dbReference type="InterPro" id="IPR005183">
    <property type="entry name" value="DUF305_CopM-like"/>
</dbReference>
<evidence type="ECO:0000256" key="2">
    <source>
        <dbReference type="SAM" id="SignalP"/>
    </source>
</evidence>
<dbReference type="Proteomes" id="UP000075613">
    <property type="component" value="Unassembled WGS sequence"/>
</dbReference>
<dbReference type="InterPro" id="IPR012347">
    <property type="entry name" value="Ferritin-like"/>
</dbReference>
<dbReference type="EMBL" id="LRBG01000038">
    <property type="protein sequence ID" value="KXU82974.1"/>
    <property type="molecule type" value="Genomic_DNA"/>
</dbReference>
<feature type="signal peptide" evidence="2">
    <location>
        <begin position="1"/>
        <end position="31"/>
    </location>
</feature>
<dbReference type="Gene3D" id="1.20.1260.10">
    <property type="match status" value="1"/>
</dbReference>
<dbReference type="RefSeq" id="WP_062134505.1">
    <property type="nucleotide sequence ID" value="NZ_LRBG01000038.1"/>
</dbReference>
<evidence type="ECO:0000313" key="5">
    <source>
        <dbReference type="Proteomes" id="UP000075613"/>
    </source>
</evidence>
<evidence type="ECO:0000313" key="4">
    <source>
        <dbReference type="EMBL" id="KXU82974.1"/>
    </source>
</evidence>
<dbReference type="OrthoDB" id="8603558at2"/>
<comment type="caution">
    <text evidence="4">The sequence shown here is derived from an EMBL/GenBank/DDBJ whole genome shotgun (WGS) entry which is preliminary data.</text>
</comment>
<feature type="region of interest" description="Disordered" evidence="1">
    <location>
        <begin position="123"/>
        <end position="164"/>
    </location>
</feature>
<feature type="domain" description="DUF305" evidence="3">
    <location>
        <begin position="48"/>
        <end position="118"/>
    </location>
</feature>
<accession>A0A149PD75</accession>
<reference evidence="4 5" key="1">
    <citation type="journal article" date="2015" name="Int. J. Syst. Evol. Microbiol.">
        <title>Burkholderia monticola sp. nov., isolated from mountain soil.</title>
        <authorList>
            <person name="Baek I."/>
            <person name="Seo B."/>
            <person name="Lee I."/>
            <person name="Yi H."/>
            <person name="Chun J."/>
        </authorList>
    </citation>
    <scope>NUCLEOTIDE SEQUENCE [LARGE SCALE GENOMIC DNA]</scope>
    <source>
        <strain evidence="4 5">JC2948</strain>
    </source>
</reference>
<sequence length="164" mass="17720">MRTTIPRTARKTLTVVIALAIAALCDPPAFAAGLQTAASDEAPFLAENDSAMTRMMDGMSVKPTGDVDRDFVAMMVPHHQGAIDMAQAELRYGHNEQLRRIAQEIVVEQQQEIIAMRVALGQPLPPSAPAPDQQEPASTPAAHAHPTSHRGMQMNVPNNPPEEQ</sequence>
<gene>
    <name evidence="4" type="ORF">CI15_28030</name>
</gene>
<name>A0A149PD75_9BURK</name>
<feature type="chain" id="PRO_5007551080" evidence="2">
    <location>
        <begin position="32"/>
        <end position="164"/>
    </location>
</feature>
<dbReference type="STRING" id="1399968.CI15_28030"/>
<keyword evidence="2" id="KW-0732">Signal</keyword>
<dbReference type="AlphaFoldDB" id="A0A149PD75"/>
<feature type="compositionally biased region" description="Low complexity" evidence="1">
    <location>
        <begin position="136"/>
        <end position="145"/>
    </location>
</feature>
<evidence type="ECO:0000259" key="3">
    <source>
        <dbReference type="Pfam" id="PF03713"/>
    </source>
</evidence>
<dbReference type="Pfam" id="PF03713">
    <property type="entry name" value="DUF305"/>
    <property type="match status" value="1"/>
</dbReference>
<protein>
    <submittedName>
        <fullName evidence="4">DUF305 domain-containing protein</fullName>
    </submittedName>
</protein>
<keyword evidence="5" id="KW-1185">Reference proteome</keyword>